<dbReference type="PANTHER" id="PTHR43181">
    <property type="entry name" value="2-C-METHYL-D-ERYTHRITOL 2,4-CYCLODIPHOSPHATE SYNTHASE, CHLOROPLASTIC"/>
    <property type="match status" value="1"/>
</dbReference>
<dbReference type="Gene3D" id="3.30.1330.50">
    <property type="entry name" value="2-C-methyl-D-erythritol 2,4-cyclodiphosphate synthase"/>
    <property type="match status" value="1"/>
</dbReference>
<comment type="function">
    <text evidence="7">Involved in the biosynthesis of isopentenyl diphosphate (IPP) and dimethylallyl diphosphate (DMAPP), two major building blocks of isoprenoid compounds. Catalyzes the conversion of 4-diphosphocytidyl-2-C-methyl-D-erythritol 2-phosphate (CDP-ME2P) to 2-C-methyl-D-erythritol 2,4-cyclodiphosphate (ME-CPP) with a corresponding release of cytidine 5-monophosphate (CMP).</text>
</comment>
<dbReference type="GO" id="GO:0046872">
    <property type="term" value="F:metal ion binding"/>
    <property type="evidence" value="ECO:0007669"/>
    <property type="project" value="UniProtKB-KW"/>
</dbReference>
<feature type="binding site" evidence="7">
    <location>
        <begin position="36"/>
        <end position="37"/>
    </location>
    <ligand>
        <name>4-CDP-2-C-methyl-D-erythritol 2-phosphate</name>
        <dbReference type="ChEBI" id="CHEBI:57919"/>
    </ligand>
</feature>
<dbReference type="PROSITE" id="PS01350">
    <property type="entry name" value="ISPF"/>
    <property type="match status" value="1"/>
</dbReference>
<proteinExistence type="inferred from homology"/>
<keyword evidence="4 7" id="KW-0479">Metal-binding</keyword>
<organism evidence="10 11">
    <name type="scientific">Parasphaerochaeta coccoides (strain ATCC BAA-1237 / DSM 17374 / SPN1)</name>
    <name type="common">Sphaerochaeta coccoides</name>
    <dbReference type="NCBI Taxonomy" id="760011"/>
    <lineage>
        <taxon>Bacteria</taxon>
        <taxon>Pseudomonadati</taxon>
        <taxon>Spirochaetota</taxon>
        <taxon>Spirochaetia</taxon>
        <taxon>Spirochaetales</taxon>
        <taxon>Sphaerochaetaceae</taxon>
        <taxon>Parasphaerochaeta</taxon>
    </lineage>
</organism>
<comment type="subunit">
    <text evidence="7">Homotrimer.</text>
</comment>
<dbReference type="EC" id="4.6.1.12" evidence="3 7"/>
<dbReference type="CDD" id="cd00554">
    <property type="entry name" value="MECDP_synthase"/>
    <property type="match status" value="1"/>
</dbReference>
<dbReference type="HAMAP" id="MF_00107">
    <property type="entry name" value="IspF"/>
    <property type="match status" value="1"/>
</dbReference>
<gene>
    <name evidence="7" type="primary">ispF</name>
    <name evidence="10" type="ordered locus">Spico_1600</name>
</gene>
<feature type="binding site" evidence="7">
    <location>
        <position position="12"/>
    </location>
    <ligand>
        <name>a divalent metal cation</name>
        <dbReference type="ChEBI" id="CHEBI:60240"/>
    </ligand>
</feature>
<evidence type="ECO:0000256" key="8">
    <source>
        <dbReference type="RuleBase" id="RU004395"/>
    </source>
</evidence>
<evidence type="ECO:0000256" key="4">
    <source>
        <dbReference type="ARBA" id="ARBA00022723"/>
    </source>
</evidence>
<accession>F4GJQ5</accession>
<dbReference type="SUPFAM" id="SSF69765">
    <property type="entry name" value="IpsF-like"/>
    <property type="match status" value="1"/>
</dbReference>
<dbReference type="UniPathway" id="UPA00056">
    <property type="reaction ID" value="UER00095"/>
</dbReference>
<keyword evidence="5 7" id="KW-0414">Isoprene biosynthesis</keyword>
<comment type="similarity">
    <text evidence="7 8">Belongs to the IspF family.</text>
</comment>
<dbReference type="InterPro" id="IPR036571">
    <property type="entry name" value="MECDP_synthase_sf"/>
</dbReference>
<dbReference type="eggNOG" id="COG0245">
    <property type="taxonomic scope" value="Bacteria"/>
</dbReference>
<feature type="domain" description="2-C-methyl-D-erythritol 2,4-cyclodiphosphate synthase" evidence="9">
    <location>
        <begin position="3"/>
        <end position="157"/>
    </location>
</feature>
<dbReference type="PANTHER" id="PTHR43181:SF1">
    <property type="entry name" value="2-C-METHYL-D-ERYTHRITOL 2,4-CYCLODIPHOSPHATE SYNTHASE, CHLOROPLASTIC"/>
    <property type="match status" value="1"/>
</dbReference>
<dbReference type="GO" id="GO:0016114">
    <property type="term" value="P:terpenoid biosynthetic process"/>
    <property type="evidence" value="ECO:0007669"/>
    <property type="project" value="InterPro"/>
</dbReference>
<reference evidence="11" key="1">
    <citation type="submission" date="2011-04" db="EMBL/GenBank/DDBJ databases">
        <title>The complete genome of Spirochaeta coccoides DSM 17374.</title>
        <authorList>
            <person name="Lucas S."/>
            <person name="Copeland A."/>
            <person name="Lapidus A."/>
            <person name="Bruce D."/>
            <person name="Goodwin L."/>
            <person name="Pitluck S."/>
            <person name="Peters L."/>
            <person name="Kyrpides N."/>
            <person name="Mavromatis K."/>
            <person name="Pagani I."/>
            <person name="Ivanova N."/>
            <person name="Ovchinnikova G."/>
            <person name="Lu M."/>
            <person name="Detter J.C."/>
            <person name="Tapia R."/>
            <person name="Han C."/>
            <person name="Land M."/>
            <person name="Hauser L."/>
            <person name="Markowitz V."/>
            <person name="Cheng J.-F."/>
            <person name="Hugenholtz P."/>
            <person name="Woyke T."/>
            <person name="Wu D."/>
            <person name="Spring S."/>
            <person name="Schroeder M."/>
            <person name="Brambilla E."/>
            <person name="Klenk H.-P."/>
            <person name="Eisen J.A."/>
        </authorList>
    </citation>
    <scope>NUCLEOTIDE SEQUENCE [LARGE SCALE GENOMIC DNA]</scope>
    <source>
        <strain evidence="11">ATCC BAA-1237 / DSM 17374 / SPN1</strain>
    </source>
</reference>
<sequence length="173" mass="18902">MSFRIGNGWDLHRLTTGRNLMLGGVLIPHDKGEDAHSDGDVLIHAIIDALLGSMAKGDIGNHFPPHDDRWKDADSSYLLTLVMETLKEEGLSVVNIDTTVILQEPHLQPYILDIRKTLARLMGLSVSVISVKAKTAEHILGELGSGDAIEAQATVLVHVMEKTRELENPAETP</sequence>
<dbReference type="GO" id="GO:0019288">
    <property type="term" value="P:isopentenyl diphosphate biosynthetic process, methylerythritol 4-phosphate pathway"/>
    <property type="evidence" value="ECO:0007669"/>
    <property type="project" value="UniProtKB-UniRule"/>
</dbReference>
<comment type="cofactor">
    <cofactor evidence="7">
        <name>a divalent metal cation</name>
        <dbReference type="ChEBI" id="CHEBI:60240"/>
    </cofactor>
    <text evidence="7">Binds 1 divalent metal cation per subunit.</text>
</comment>
<dbReference type="KEGG" id="scc:Spico_1600"/>
<dbReference type="Proteomes" id="UP000007939">
    <property type="component" value="Chromosome"/>
</dbReference>
<evidence type="ECO:0000256" key="5">
    <source>
        <dbReference type="ARBA" id="ARBA00023229"/>
    </source>
</evidence>
<evidence type="ECO:0000256" key="7">
    <source>
        <dbReference type="HAMAP-Rule" id="MF_00107"/>
    </source>
</evidence>
<dbReference type="InterPro" id="IPR003526">
    <property type="entry name" value="MECDP_synthase"/>
</dbReference>
<reference evidence="10 11" key="2">
    <citation type="journal article" date="2012" name="Stand. Genomic Sci.">
        <title>Complete genome sequence of the termite hindgut bacterium Spirochaeta coccoides type strain (SPN1(T)), reclassification in the genus Sphaerochaeta as Sphaerochaeta coccoides comb. nov. and emendations of the family Spirochaetaceae and the genus Sphaerochaeta.</title>
        <authorList>
            <person name="Abt B."/>
            <person name="Han C."/>
            <person name="Scheuner C."/>
            <person name="Lu M."/>
            <person name="Lapidus A."/>
            <person name="Nolan M."/>
            <person name="Lucas S."/>
            <person name="Hammon N."/>
            <person name="Deshpande S."/>
            <person name="Cheng J.F."/>
            <person name="Tapia R."/>
            <person name="Goodwin L.A."/>
            <person name="Pitluck S."/>
            <person name="Liolios K."/>
            <person name="Pagani I."/>
            <person name="Ivanova N."/>
            <person name="Mavromatis K."/>
            <person name="Mikhailova N."/>
            <person name="Huntemann M."/>
            <person name="Pati A."/>
            <person name="Chen A."/>
            <person name="Palaniappan K."/>
            <person name="Land M."/>
            <person name="Hauser L."/>
            <person name="Brambilla E.M."/>
            <person name="Rohde M."/>
            <person name="Spring S."/>
            <person name="Gronow S."/>
            <person name="Goker M."/>
            <person name="Woyke T."/>
            <person name="Bristow J."/>
            <person name="Eisen J.A."/>
            <person name="Markowitz V."/>
            <person name="Hugenholtz P."/>
            <person name="Kyrpides N.C."/>
            <person name="Klenk H.P."/>
            <person name="Detter J.C."/>
        </authorList>
    </citation>
    <scope>NUCLEOTIDE SEQUENCE [LARGE SCALE GENOMIC DNA]</scope>
    <source>
        <strain evidence="11">ATCC BAA-1237 / DSM 17374 / SPN1</strain>
    </source>
</reference>
<dbReference type="NCBIfam" id="TIGR00151">
    <property type="entry name" value="ispF"/>
    <property type="match status" value="1"/>
</dbReference>
<comment type="pathway">
    <text evidence="2 7">Isoprenoid biosynthesis; isopentenyl diphosphate biosynthesis via DXP pathway; isopentenyl diphosphate from 1-deoxy-D-xylulose 5-phosphate: step 4/6.</text>
</comment>
<dbReference type="AlphaFoldDB" id="F4GJQ5"/>
<comment type="catalytic activity">
    <reaction evidence="1 7 8">
        <text>4-CDP-2-C-methyl-D-erythritol 2-phosphate = 2-C-methyl-D-erythritol 2,4-cyclic diphosphate + CMP</text>
        <dbReference type="Rhea" id="RHEA:23864"/>
        <dbReference type="ChEBI" id="CHEBI:57919"/>
        <dbReference type="ChEBI" id="CHEBI:58483"/>
        <dbReference type="ChEBI" id="CHEBI:60377"/>
        <dbReference type="EC" id="4.6.1.12"/>
    </reaction>
</comment>
<comment type="caution">
    <text evidence="7">Lacks conserved residue(s) required for the propagation of feature annotation.</text>
</comment>
<feature type="binding site" evidence="7">
    <location>
        <begin position="10"/>
        <end position="12"/>
    </location>
    <ligand>
        <name>4-CDP-2-C-methyl-D-erythritol 2-phosphate</name>
        <dbReference type="ChEBI" id="CHEBI:57919"/>
    </ligand>
</feature>
<protein>
    <recommendedName>
        <fullName evidence="3 7">2-C-methyl-D-erythritol 2,4-cyclodiphosphate synthase</fullName>
        <shortName evidence="7">MECDP-synthase</shortName>
        <shortName evidence="7">MECPP-synthase</shortName>
        <shortName evidence="7">MECPS</shortName>
        <ecNumber evidence="3 7">4.6.1.12</ecNumber>
    </recommendedName>
</protein>
<evidence type="ECO:0000259" key="9">
    <source>
        <dbReference type="Pfam" id="PF02542"/>
    </source>
</evidence>
<evidence type="ECO:0000256" key="2">
    <source>
        <dbReference type="ARBA" id="ARBA00004709"/>
    </source>
</evidence>
<evidence type="ECO:0000256" key="6">
    <source>
        <dbReference type="ARBA" id="ARBA00023239"/>
    </source>
</evidence>
<feature type="binding site" evidence="7">
    <location>
        <begin position="58"/>
        <end position="60"/>
    </location>
    <ligand>
        <name>4-CDP-2-C-methyl-D-erythritol 2-phosphate</name>
        <dbReference type="ChEBI" id="CHEBI:57919"/>
    </ligand>
</feature>
<feature type="binding site" evidence="7">
    <location>
        <position position="10"/>
    </location>
    <ligand>
        <name>a divalent metal cation</name>
        <dbReference type="ChEBI" id="CHEBI:60240"/>
    </ligand>
</feature>
<feature type="binding site" evidence="7">
    <location>
        <position position="44"/>
    </location>
    <ligand>
        <name>a divalent metal cation</name>
        <dbReference type="ChEBI" id="CHEBI:60240"/>
    </ligand>
</feature>
<evidence type="ECO:0000313" key="10">
    <source>
        <dbReference type="EMBL" id="AEC02802.1"/>
    </source>
</evidence>
<dbReference type="Pfam" id="PF02542">
    <property type="entry name" value="YgbB"/>
    <property type="match status" value="1"/>
</dbReference>
<evidence type="ECO:0000313" key="11">
    <source>
        <dbReference type="Proteomes" id="UP000007939"/>
    </source>
</evidence>
<dbReference type="HOGENOM" id="CLU_084630_2_0_12"/>
<dbReference type="RefSeq" id="WP_013740196.1">
    <property type="nucleotide sequence ID" value="NC_015436.1"/>
</dbReference>
<dbReference type="EMBL" id="CP002659">
    <property type="protein sequence ID" value="AEC02802.1"/>
    <property type="molecule type" value="Genomic_DNA"/>
</dbReference>
<dbReference type="OrthoDB" id="9804336at2"/>
<evidence type="ECO:0000256" key="3">
    <source>
        <dbReference type="ARBA" id="ARBA00012579"/>
    </source>
</evidence>
<dbReference type="InterPro" id="IPR020555">
    <property type="entry name" value="MECDP_synthase_CS"/>
</dbReference>
<evidence type="ECO:0000256" key="1">
    <source>
        <dbReference type="ARBA" id="ARBA00000200"/>
    </source>
</evidence>
<feature type="site" description="Transition state stabilizer" evidence="7">
    <location>
        <position position="36"/>
    </location>
</feature>
<keyword evidence="6 7" id="KW-0456">Lyase</keyword>
<name>F4GJQ5_PARC1</name>
<feature type="site" description="Transition state stabilizer" evidence="7">
    <location>
        <position position="135"/>
    </location>
</feature>
<keyword evidence="11" id="KW-1185">Reference proteome</keyword>
<dbReference type="STRING" id="760011.Spico_1600"/>
<dbReference type="GO" id="GO:0008685">
    <property type="term" value="F:2-C-methyl-D-erythritol 2,4-cyclodiphosphate synthase activity"/>
    <property type="evidence" value="ECO:0007669"/>
    <property type="project" value="UniProtKB-UniRule"/>
</dbReference>